<keyword evidence="1" id="KW-0812">Transmembrane</keyword>
<comment type="caution">
    <text evidence="3">The sequence shown here is derived from an EMBL/GenBank/DDBJ whole genome shotgun (WGS) entry which is preliminary data.</text>
</comment>
<dbReference type="EMBL" id="BTGU01000855">
    <property type="protein sequence ID" value="GMN69475.1"/>
    <property type="molecule type" value="Genomic_DNA"/>
</dbReference>
<name>A0AA88EBN6_FICCA</name>
<dbReference type="PANTHER" id="PTHR34115">
    <property type="entry name" value="PROTEIN, PUTATIVE-RELATED"/>
    <property type="match status" value="1"/>
</dbReference>
<feature type="transmembrane region" description="Helical" evidence="1">
    <location>
        <begin position="29"/>
        <end position="50"/>
    </location>
</feature>
<proteinExistence type="predicted"/>
<organism evidence="3 6">
    <name type="scientific">Ficus carica</name>
    <name type="common">Common fig</name>
    <dbReference type="NCBI Taxonomy" id="3494"/>
    <lineage>
        <taxon>Eukaryota</taxon>
        <taxon>Viridiplantae</taxon>
        <taxon>Streptophyta</taxon>
        <taxon>Embryophyta</taxon>
        <taxon>Tracheophyta</taxon>
        <taxon>Spermatophyta</taxon>
        <taxon>Magnoliopsida</taxon>
        <taxon>eudicotyledons</taxon>
        <taxon>Gunneridae</taxon>
        <taxon>Pentapetalae</taxon>
        <taxon>rosids</taxon>
        <taxon>fabids</taxon>
        <taxon>Rosales</taxon>
        <taxon>Moraceae</taxon>
        <taxon>Ficeae</taxon>
        <taxon>Ficus</taxon>
    </lineage>
</organism>
<dbReference type="InterPro" id="IPR053258">
    <property type="entry name" value="Ca-permeable_cation_channel"/>
</dbReference>
<feature type="transmembrane region" description="Helical" evidence="1">
    <location>
        <begin position="62"/>
        <end position="82"/>
    </location>
</feature>
<keyword evidence="1" id="KW-1133">Transmembrane helix</keyword>
<feature type="transmembrane region" description="Helical" evidence="1">
    <location>
        <begin position="94"/>
        <end position="114"/>
    </location>
</feature>
<accession>A0AA88EBN6</accession>
<evidence type="ECO:0000313" key="3">
    <source>
        <dbReference type="EMBL" id="GMN69481.1"/>
    </source>
</evidence>
<dbReference type="PANTHER" id="PTHR34115:SF17">
    <property type="entry name" value="PROTEIN, PUTATIVE-RELATED"/>
    <property type="match status" value="1"/>
</dbReference>
<dbReference type="EMBL" id="BTGU01000856">
    <property type="protein sequence ID" value="GMN69481.1"/>
    <property type="molecule type" value="Genomic_DNA"/>
</dbReference>
<keyword evidence="6" id="KW-1185">Reference proteome</keyword>
<evidence type="ECO:0000256" key="1">
    <source>
        <dbReference type="SAM" id="Phobius"/>
    </source>
</evidence>
<evidence type="ECO:0000313" key="4">
    <source>
        <dbReference type="EMBL" id="GMN69484.1"/>
    </source>
</evidence>
<dbReference type="EMBL" id="BTGU01000857">
    <property type="protein sequence ID" value="GMN69484.1"/>
    <property type="molecule type" value="Genomic_DNA"/>
</dbReference>
<sequence length="187" mass="20419">MSRGCEQESTASHIDQQQQQLHEYSSKDLHTAFGFIIGLLLTLVGVKYQGSGTTLFRQNRQIVSLFILTISLYATALVKTTLASRNDNHQSSNSYPAIFLIIGTFASELLLFILLTPLGWSLLNILALVFLAVQYGCHQTGTDRTTTELVPNSVRSLFAAIFNMSTSTPTTAGSGTDSHDVQMSNVV</sequence>
<dbReference type="Proteomes" id="UP001187192">
    <property type="component" value="Unassembled WGS sequence"/>
</dbReference>
<evidence type="ECO:0000313" key="5">
    <source>
        <dbReference type="EMBL" id="GMN69490.1"/>
    </source>
</evidence>
<reference evidence="3" key="1">
    <citation type="submission" date="2023-07" db="EMBL/GenBank/DDBJ databases">
        <title>draft genome sequence of fig (Ficus carica).</title>
        <authorList>
            <person name="Takahashi T."/>
            <person name="Nishimura K."/>
        </authorList>
    </citation>
    <scope>NUCLEOTIDE SEQUENCE</scope>
</reference>
<evidence type="ECO:0000313" key="2">
    <source>
        <dbReference type="EMBL" id="GMN69475.1"/>
    </source>
</evidence>
<gene>
    <name evidence="2" type="ORF">TIFTF001_038525</name>
    <name evidence="3" type="ORF">TIFTF001_038531</name>
    <name evidence="4" type="ORF">TIFTF001_038534</name>
    <name evidence="5" type="ORF">TIFTF001_038540</name>
</gene>
<dbReference type="AlphaFoldDB" id="A0AA88EBN6"/>
<protein>
    <submittedName>
        <fullName evidence="3">Uncharacterized protein</fullName>
    </submittedName>
</protein>
<keyword evidence="1" id="KW-0472">Membrane</keyword>
<evidence type="ECO:0000313" key="6">
    <source>
        <dbReference type="Proteomes" id="UP001187192"/>
    </source>
</evidence>
<dbReference type="EMBL" id="BTGU01000858">
    <property type="protein sequence ID" value="GMN69490.1"/>
    <property type="molecule type" value="Genomic_DNA"/>
</dbReference>